<proteinExistence type="predicted"/>
<dbReference type="RefSeq" id="WP_070109155.1">
    <property type="nucleotide sequence ID" value="NZ_LZFO01000002.1"/>
</dbReference>
<evidence type="ECO:0000313" key="2">
    <source>
        <dbReference type="EMBL" id="OFI07577.1"/>
    </source>
</evidence>
<dbReference type="Pfam" id="PF07963">
    <property type="entry name" value="N_methyl"/>
    <property type="match status" value="1"/>
</dbReference>
<sequence>MNIKYKKAFTLLELVITLSILSIFLTFNIVNYKNYNSIINNVDNEVFYTSLINLINNSKVYCRKNKVNGTIYYKYNEKEFVFKANKKIIDKIKIPNKFKLTYMNSKHQCININNKGMSSDACTIRYKDRKGKTHRITMCVGTSYVEYKN</sequence>
<dbReference type="NCBIfam" id="TIGR02532">
    <property type="entry name" value="IV_pilin_GFxxxE"/>
    <property type="match status" value="1"/>
</dbReference>
<name>A0A1E8F1Q0_9CLOT</name>
<evidence type="ECO:0008006" key="4">
    <source>
        <dbReference type="Google" id="ProtNLM"/>
    </source>
</evidence>
<organism evidence="2 3">
    <name type="scientific">Clostridium acetireducens DSM 10703</name>
    <dbReference type="NCBI Taxonomy" id="1121290"/>
    <lineage>
        <taxon>Bacteria</taxon>
        <taxon>Bacillati</taxon>
        <taxon>Bacillota</taxon>
        <taxon>Clostridia</taxon>
        <taxon>Eubacteriales</taxon>
        <taxon>Clostridiaceae</taxon>
        <taxon>Clostridium</taxon>
    </lineage>
</organism>
<dbReference type="EMBL" id="LZFO01000002">
    <property type="protein sequence ID" value="OFI07577.1"/>
    <property type="molecule type" value="Genomic_DNA"/>
</dbReference>
<dbReference type="AlphaFoldDB" id="A0A1E8F1Q0"/>
<dbReference type="InterPro" id="IPR012902">
    <property type="entry name" value="N_methyl_site"/>
</dbReference>
<keyword evidence="1" id="KW-1133">Transmembrane helix</keyword>
<accession>A0A1E8F1Q0</accession>
<feature type="transmembrane region" description="Helical" evidence="1">
    <location>
        <begin position="12"/>
        <end position="30"/>
    </location>
</feature>
<keyword evidence="3" id="KW-1185">Reference proteome</keyword>
<keyword evidence="1" id="KW-0472">Membrane</keyword>
<dbReference type="STRING" id="1121290.CLAOCE_01810"/>
<protein>
    <recommendedName>
        <fullName evidence="4">Prepilin-type N-terminal cleavage/methylation domain-containing protein</fullName>
    </recommendedName>
</protein>
<dbReference type="Proteomes" id="UP000175744">
    <property type="component" value="Unassembled WGS sequence"/>
</dbReference>
<reference evidence="2 3" key="1">
    <citation type="submission" date="2016-06" db="EMBL/GenBank/DDBJ databases">
        <title>Genome sequence of Clostridium acetireducens DSM 10703.</title>
        <authorList>
            <person name="Poehlein A."/>
            <person name="Fluechter S."/>
            <person name="Duerre P."/>
            <person name="Daniel R."/>
        </authorList>
    </citation>
    <scope>NUCLEOTIDE SEQUENCE [LARGE SCALE GENOMIC DNA]</scope>
    <source>
        <strain evidence="2 3">DSM 10703</strain>
    </source>
</reference>
<comment type="caution">
    <text evidence="2">The sequence shown here is derived from an EMBL/GenBank/DDBJ whole genome shotgun (WGS) entry which is preliminary data.</text>
</comment>
<evidence type="ECO:0000313" key="3">
    <source>
        <dbReference type="Proteomes" id="UP000175744"/>
    </source>
</evidence>
<evidence type="ECO:0000256" key="1">
    <source>
        <dbReference type="SAM" id="Phobius"/>
    </source>
</evidence>
<dbReference type="OrthoDB" id="1926973at2"/>
<gene>
    <name evidence="2" type="ORF">CLOACE_01810</name>
</gene>
<keyword evidence="1" id="KW-0812">Transmembrane</keyword>